<gene>
    <name evidence="1" type="ORF">AXF13_10465</name>
</gene>
<evidence type="ECO:0000313" key="1">
    <source>
        <dbReference type="EMBL" id="AMD90506.1"/>
    </source>
</evidence>
<dbReference type="STRING" id="44742.AXF13_10465"/>
<name>A0A0X8JKR5_9BACT</name>
<dbReference type="RefSeq" id="WP_009301914.1">
    <property type="nucleotide sequence ID" value="NZ_CP014229.1"/>
</dbReference>
<protein>
    <submittedName>
        <fullName evidence="1">Uncharacterized protein</fullName>
    </submittedName>
</protein>
<reference evidence="2" key="1">
    <citation type="submission" date="2016-02" db="EMBL/GenBank/DDBJ databases">
        <authorList>
            <person name="Holder M.E."/>
            <person name="Ajami N.J."/>
            <person name="Petrosino J.F."/>
        </authorList>
    </citation>
    <scope>NUCLEOTIDE SEQUENCE [LARGE SCALE GENOMIC DNA]</scope>
    <source>
        <strain evidence="2">CCUG 45958</strain>
    </source>
</reference>
<dbReference type="EMBL" id="CP014229">
    <property type="protein sequence ID" value="AMD90506.1"/>
    <property type="molecule type" value="Genomic_DNA"/>
</dbReference>
<dbReference type="Proteomes" id="UP000069241">
    <property type="component" value="Chromosome"/>
</dbReference>
<proteinExistence type="predicted"/>
<dbReference type="AlphaFoldDB" id="A0A0X8JKR5"/>
<keyword evidence="2" id="KW-1185">Reference proteome</keyword>
<organism evidence="1 2">
    <name type="scientific">Desulfovibrio fairfieldensis</name>
    <dbReference type="NCBI Taxonomy" id="44742"/>
    <lineage>
        <taxon>Bacteria</taxon>
        <taxon>Pseudomonadati</taxon>
        <taxon>Thermodesulfobacteriota</taxon>
        <taxon>Desulfovibrionia</taxon>
        <taxon>Desulfovibrionales</taxon>
        <taxon>Desulfovibrionaceae</taxon>
        <taxon>Desulfovibrio</taxon>
    </lineage>
</organism>
<evidence type="ECO:0000313" key="2">
    <source>
        <dbReference type="Proteomes" id="UP000069241"/>
    </source>
</evidence>
<accession>A0A0X8JKR5</accession>
<dbReference type="KEGG" id="dfi:AXF13_10465"/>
<sequence length="85" mass="9470">MKELDPHTIRPCLACGGTNAHLESMLPPGRRQEVWRVVCACGQTSQQWSVSQGAAIRAWNRNLAQENDLASLSKERMTPQSHLKS</sequence>